<dbReference type="InterPro" id="IPR016187">
    <property type="entry name" value="CTDL_fold"/>
</dbReference>
<dbReference type="Pfam" id="PF00059">
    <property type="entry name" value="Lectin_C"/>
    <property type="match status" value="2"/>
</dbReference>
<keyword evidence="3" id="KW-1185">Reference proteome</keyword>
<feature type="domain" description="C-type lectin" evidence="2">
    <location>
        <begin position="23"/>
        <end position="131"/>
    </location>
</feature>
<dbReference type="RefSeq" id="XP_030635052.1">
    <property type="nucleotide sequence ID" value="XM_030779192.1"/>
</dbReference>
<reference evidence="4" key="1">
    <citation type="submission" date="2025-08" db="UniProtKB">
        <authorList>
            <consortium name="RefSeq"/>
        </authorList>
    </citation>
    <scope>IDENTIFICATION</scope>
</reference>
<dbReference type="GeneID" id="115816228"/>
<sequence length="328" mass="37931">MMLDATMEPLFLCFDAKNFSHPYKLMTTGRNWSEAQSYCREQYTDMVTVRNETENEKIRNMITESGMDGNAWIGLYRDNWAWSDGSKSSFRYWNKNQTDNQGGIENCAEITPHTRDWNDQSCSVQQPFICYQDKLVLIRENKTWSEALSHCRNNHVDLVSVHDENMIRWVKERAKNATTDYVWLGLRFSCTLGFWFWVDGESVCYQNLVPGNWTKVEVCQDEVLTGAIKSRVEKQEWVSLPETRKLNFICSAYEGESSQALRSSCTVTFWFQVSGEPVAYNNWTPGNGTKMDKCETGGRTGVTHPKGEEQKWVSLPESHKLIFICSTD</sequence>
<evidence type="ECO:0000256" key="1">
    <source>
        <dbReference type="ARBA" id="ARBA00023157"/>
    </source>
</evidence>
<dbReference type="OrthoDB" id="441660at2759"/>
<gene>
    <name evidence="4" type="primary">LOC115816228</name>
</gene>
<evidence type="ECO:0000313" key="3">
    <source>
        <dbReference type="Proteomes" id="UP000504632"/>
    </source>
</evidence>
<dbReference type="CDD" id="cd03602">
    <property type="entry name" value="CLECT_1"/>
    <property type="match status" value="1"/>
</dbReference>
<keyword evidence="1" id="KW-1015">Disulfide bond</keyword>
<organism evidence="3 4">
    <name type="scientific">Chanos chanos</name>
    <name type="common">Milkfish</name>
    <name type="synonym">Mugil chanos</name>
    <dbReference type="NCBI Taxonomy" id="29144"/>
    <lineage>
        <taxon>Eukaryota</taxon>
        <taxon>Metazoa</taxon>
        <taxon>Chordata</taxon>
        <taxon>Craniata</taxon>
        <taxon>Vertebrata</taxon>
        <taxon>Euteleostomi</taxon>
        <taxon>Actinopterygii</taxon>
        <taxon>Neopterygii</taxon>
        <taxon>Teleostei</taxon>
        <taxon>Ostariophysi</taxon>
        <taxon>Gonorynchiformes</taxon>
        <taxon>Chanidae</taxon>
        <taxon>Chanos</taxon>
    </lineage>
</organism>
<accession>A0A6J2VSK4</accession>
<dbReference type="PANTHER" id="PTHR45784">
    <property type="entry name" value="C-TYPE LECTIN DOMAIN FAMILY 20 MEMBER A-RELATED"/>
    <property type="match status" value="1"/>
</dbReference>
<proteinExistence type="predicted"/>
<dbReference type="SMART" id="SM00034">
    <property type="entry name" value="CLECT"/>
    <property type="match status" value="2"/>
</dbReference>
<dbReference type="Proteomes" id="UP000504632">
    <property type="component" value="Chromosome 7"/>
</dbReference>
<dbReference type="SUPFAM" id="SSF56436">
    <property type="entry name" value="C-type lectin-like"/>
    <property type="match status" value="3"/>
</dbReference>
<dbReference type="PROSITE" id="PS00615">
    <property type="entry name" value="C_TYPE_LECTIN_1"/>
    <property type="match status" value="1"/>
</dbReference>
<dbReference type="PANTHER" id="PTHR45784:SF3">
    <property type="entry name" value="C-TYPE LECTIN DOMAIN FAMILY 4 MEMBER K-LIKE-RELATED"/>
    <property type="match status" value="1"/>
</dbReference>
<name>A0A6J2VSK4_CHACN</name>
<dbReference type="InterPro" id="IPR018378">
    <property type="entry name" value="C-type_lectin_CS"/>
</dbReference>
<dbReference type="InterPro" id="IPR001304">
    <property type="entry name" value="C-type_lectin-like"/>
</dbReference>
<dbReference type="Gene3D" id="3.10.100.10">
    <property type="entry name" value="Mannose-Binding Protein A, subunit A"/>
    <property type="match status" value="2"/>
</dbReference>
<evidence type="ECO:0000259" key="2">
    <source>
        <dbReference type="PROSITE" id="PS50041"/>
    </source>
</evidence>
<dbReference type="PROSITE" id="PS50041">
    <property type="entry name" value="C_TYPE_LECTIN_2"/>
    <property type="match status" value="2"/>
</dbReference>
<evidence type="ECO:0000313" key="4">
    <source>
        <dbReference type="RefSeq" id="XP_030635052.1"/>
    </source>
</evidence>
<dbReference type="CDD" id="cd00037">
    <property type="entry name" value="CLECT"/>
    <property type="match status" value="1"/>
</dbReference>
<feature type="domain" description="C-type lectin" evidence="2">
    <location>
        <begin position="130"/>
        <end position="251"/>
    </location>
</feature>
<protein>
    <submittedName>
        <fullName evidence="4">C-type mannose receptor 2-like</fullName>
    </submittedName>
</protein>
<dbReference type="InParanoid" id="A0A6J2VSK4"/>
<dbReference type="InterPro" id="IPR016186">
    <property type="entry name" value="C-type_lectin-like/link_sf"/>
</dbReference>
<dbReference type="AlphaFoldDB" id="A0A6J2VSK4"/>